<evidence type="ECO:0000313" key="3">
    <source>
        <dbReference type="Proteomes" id="UP000237347"/>
    </source>
</evidence>
<dbReference type="AlphaFoldDB" id="A0AAW0LJN7"/>
<evidence type="ECO:0000256" key="1">
    <source>
        <dbReference type="SAM" id="MobiDB-lite"/>
    </source>
</evidence>
<sequence length="40" mass="4425">MKFCASKQYFDSLMTKAMTKTSPNAPPPSSSLSQTWKAAR</sequence>
<organism evidence="2 3">
    <name type="scientific">Quercus suber</name>
    <name type="common">Cork oak</name>
    <dbReference type="NCBI Taxonomy" id="58331"/>
    <lineage>
        <taxon>Eukaryota</taxon>
        <taxon>Viridiplantae</taxon>
        <taxon>Streptophyta</taxon>
        <taxon>Embryophyta</taxon>
        <taxon>Tracheophyta</taxon>
        <taxon>Spermatophyta</taxon>
        <taxon>Magnoliopsida</taxon>
        <taxon>eudicotyledons</taxon>
        <taxon>Gunneridae</taxon>
        <taxon>Pentapetalae</taxon>
        <taxon>rosids</taxon>
        <taxon>fabids</taxon>
        <taxon>Fagales</taxon>
        <taxon>Fagaceae</taxon>
        <taxon>Quercus</taxon>
    </lineage>
</organism>
<comment type="caution">
    <text evidence="2">The sequence shown here is derived from an EMBL/GenBank/DDBJ whole genome shotgun (WGS) entry which is preliminary data.</text>
</comment>
<keyword evidence="3" id="KW-1185">Reference proteome</keyword>
<gene>
    <name evidence="2" type="ORF">CFP56_040818</name>
</gene>
<accession>A0AAW0LJN7</accession>
<evidence type="ECO:0000313" key="2">
    <source>
        <dbReference type="EMBL" id="KAK7851852.1"/>
    </source>
</evidence>
<reference evidence="2 3" key="1">
    <citation type="journal article" date="2018" name="Sci. Data">
        <title>The draft genome sequence of cork oak.</title>
        <authorList>
            <person name="Ramos A.M."/>
            <person name="Usie A."/>
            <person name="Barbosa P."/>
            <person name="Barros P.M."/>
            <person name="Capote T."/>
            <person name="Chaves I."/>
            <person name="Simoes F."/>
            <person name="Abreu I."/>
            <person name="Carrasquinho I."/>
            <person name="Faro C."/>
            <person name="Guimaraes J.B."/>
            <person name="Mendonca D."/>
            <person name="Nobrega F."/>
            <person name="Rodrigues L."/>
            <person name="Saibo N.J.M."/>
            <person name="Varela M.C."/>
            <person name="Egas C."/>
            <person name="Matos J."/>
            <person name="Miguel C.M."/>
            <person name="Oliveira M.M."/>
            <person name="Ricardo C.P."/>
            <person name="Goncalves S."/>
        </authorList>
    </citation>
    <scope>NUCLEOTIDE SEQUENCE [LARGE SCALE GENOMIC DNA]</scope>
    <source>
        <strain evidence="3">cv. HL8</strain>
    </source>
</reference>
<protein>
    <submittedName>
        <fullName evidence="2">Uncharacterized protein</fullName>
    </submittedName>
</protein>
<dbReference type="Proteomes" id="UP000237347">
    <property type="component" value="Unassembled WGS sequence"/>
</dbReference>
<dbReference type="EMBL" id="PKMF04000082">
    <property type="protein sequence ID" value="KAK7851852.1"/>
    <property type="molecule type" value="Genomic_DNA"/>
</dbReference>
<proteinExistence type="predicted"/>
<feature type="region of interest" description="Disordered" evidence="1">
    <location>
        <begin position="18"/>
        <end position="40"/>
    </location>
</feature>
<name>A0AAW0LJN7_QUESU</name>